<feature type="domain" description="AMP-dependent synthetase/ligase" evidence="1">
    <location>
        <begin position="10"/>
        <end position="387"/>
    </location>
</feature>
<dbReference type="InterPro" id="IPR000873">
    <property type="entry name" value="AMP-dep_synth/lig_dom"/>
</dbReference>
<feature type="domain" description="AMP-binding enzyme C-terminal" evidence="2">
    <location>
        <begin position="435"/>
        <end position="513"/>
    </location>
</feature>
<organism evidence="3 4">
    <name type="scientific">Jatrophihabitans lederbergiae</name>
    <dbReference type="NCBI Taxonomy" id="3075547"/>
    <lineage>
        <taxon>Bacteria</taxon>
        <taxon>Bacillati</taxon>
        <taxon>Actinomycetota</taxon>
        <taxon>Actinomycetes</taxon>
        <taxon>Jatrophihabitantales</taxon>
        <taxon>Jatrophihabitantaceae</taxon>
        <taxon>Jatrophihabitans</taxon>
    </lineage>
</organism>
<dbReference type="PANTHER" id="PTHR43767:SF1">
    <property type="entry name" value="NONRIBOSOMAL PEPTIDE SYNTHASE PES1 (EUROFUNG)-RELATED"/>
    <property type="match status" value="1"/>
</dbReference>
<dbReference type="InterPro" id="IPR042099">
    <property type="entry name" value="ANL_N_sf"/>
</dbReference>
<reference evidence="4" key="1">
    <citation type="submission" date="2023-07" db="EMBL/GenBank/DDBJ databases">
        <title>30 novel species of actinomycetes from the DSMZ collection.</title>
        <authorList>
            <person name="Nouioui I."/>
        </authorList>
    </citation>
    <scope>NUCLEOTIDE SEQUENCE [LARGE SCALE GENOMIC DNA]</scope>
    <source>
        <strain evidence="4">DSM 44399</strain>
    </source>
</reference>
<dbReference type="Pfam" id="PF00501">
    <property type="entry name" value="AMP-binding"/>
    <property type="match status" value="1"/>
</dbReference>
<evidence type="ECO:0000259" key="2">
    <source>
        <dbReference type="Pfam" id="PF13193"/>
    </source>
</evidence>
<dbReference type="PANTHER" id="PTHR43767">
    <property type="entry name" value="LONG-CHAIN-FATTY-ACID--COA LIGASE"/>
    <property type="match status" value="1"/>
</dbReference>
<keyword evidence="4" id="KW-1185">Reference proteome</keyword>
<gene>
    <name evidence="3" type="ORF">RM423_06085</name>
</gene>
<accession>A0ABU2J888</accession>
<dbReference type="RefSeq" id="WP_311422117.1">
    <property type="nucleotide sequence ID" value="NZ_JAVREH010000005.1"/>
</dbReference>
<evidence type="ECO:0000313" key="3">
    <source>
        <dbReference type="EMBL" id="MDT0260961.1"/>
    </source>
</evidence>
<dbReference type="SUPFAM" id="SSF56801">
    <property type="entry name" value="Acetyl-CoA synthetase-like"/>
    <property type="match status" value="1"/>
</dbReference>
<evidence type="ECO:0000313" key="4">
    <source>
        <dbReference type="Proteomes" id="UP001183176"/>
    </source>
</evidence>
<dbReference type="Proteomes" id="UP001183176">
    <property type="component" value="Unassembled WGS sequence"/>
</dbReference>
<comment type="caution">
    <text evidence="3">The sequence shown here is derived from an EMBL/GenBank/DDBJ whole genome shotgun (WGS) entry which is preliminary data.</text>
</comment>
<dbReference type="EMBL" id="JAVREH010000005">
    <property type="protein sequence ID" value="MDT0260961.1"/>
    <property type="molecule type" value="Genomic_DNA"/>
</dbReference>
<sequence length="533" mass="55359">MVTSFGELVRRAAASRGASVAVVDAALRWTWAELDGIVTDLAAALAGRGLRPDDRIAIQAPTSAEFLACYLASLQAGLVVVPVNPSYPVAELGHILDDSGARMLVTSSVAVVADAERLRAHHPALEHIVVAARSGADGLPTVMELRATGRNAERVSRDRTGEDLAVLLYTSGTSGRPKGAMLPVRALLANLAQLGELRPAPVTAADTLFLPLPLFHVFGLNAGLGLGLYFGATMVLSSRFDAAAGLQTMRDEAVTVVIGAPLEFALWAGQPAFADGFAHVRFALSGSAPLPAELVGRYAEAGIPLYEGYGLTEAAPVITLNLVPGAVPERVPGADTAPARVEPKAGSVGRPLPGVEVRLLDQDHEVVEAGDLGLLQVRGDNLFTGYWPDGADGPDPAGWFSTGDLAVADDDGDYYLVGRRSDLVLVNGFNVYPAEVEAVFSKLAGVREVAVLGEPDTGVVAAGEVIVAYVVPEVGASLDPGLLIAEAGNSLARFKLPKRIAVVPELPHTATGKVMKWRLRAAGLSGGGTGAPR</sequence>
<name>A0ABU2J888_9ACTN</name>
<dbReference type="InterPro" id="IPR025110">
    <property type="entry name" value="AMP-bd_C"/>
</dbReference>
<evidence type="ECO:0000259" key="1">
    <source>
        <dbReference type="Pfam" id="PF00501"/>
    </source>
</evidence>
<dbReference type="Gene3D" id="3.40.50.12780">
    <property type="entry name" value="N-terminal domain of ligase-like"/>
    <property type="match status" value="1"/>
</dbReference>
<dbReference type="InterPro" id="IPR045851">
    <property type="entry name" value="AMP-bd_C_sf"/>
</dbReference>
<dbReference type="InterPro" id="IPR050237">
    <property type="entry name" value="ATP-dep_AMP-bd_enzyme"/>
</dbReference>
<dbReference type="Pfam" id="PF13193">
    <property type="entry name" value="AMP-binding_C"/>
    <property type="match status" value="1"/>
</dbReference>
<dbReference type="PROSITE" id="PS00455">
    <property type="entry name" value="AMP_BINDING"/>
    <property type="match status" value="1"/>
</dbReference>
<dbReference type="Gene3D" id="3.30.300.30">
    <property type="match status" value="1"/>
</dbReference>
<proteinExistence type="predicted"/>
<protein>
    <submittedName>
        <fullName evidence="3">AMP-binding protein</fullName>
    </submittedName>
</protein>
<dbReference type="InterPro" id="IPR020845">
    <property type="entry name" value="AMP-binding_CS"/>
</dbReference>